<dbReference type="PROSITE" id="PS50949">
    <property type="entry name" value="HTH_GNTR"/>
    <property type="match status" value="1"/>
</dbReference>
<dbReference type="InterPro" id="IPR015421">
    <property type="entry name" value="PyrdxlP-dep_Trfase_major"/>
</dbReference>
<evidence type="ECO:0000313" key="9">
    <source>
        <dbReference type="Proteomes" id="UP000183816"/>
    </source>
</evidence>
<proteinExistence type="inferred from homology"/>
<accession>A0A1H0KR18</accession>
<evidence type="ECO:0000256" key="3">
    <source>
        <dbReference type="ARBA" id="ARBA00022898"/>
    </source>
</evidence>
<dbReference type="Gene3D" id="1.10.10.10">
    <property type="entry name" value="Winged helix-like DNA-binding domain superfamily/Winged helix DNA-binding domain"/>
    <property type="match status" value="1"/>
</dbReference>
<dbReference type="Proteomes" id="UP000183816">
    <property type="component" value="Unassembled WGS sequence"/>
</dbReference>
<dbReference type="SMART" id="SM00345">
    <property type="entry name" value="HTH_GNTR"/>
    <property type="match status" value="1"/>
</dbReference>
<dbReference type="GO" id="GO:0003700">
    <property type="term" value="F:DNA-binding transcription factor activity"/>
    <property type="evidence" value="ECO:0007669"/>
    <property type="project" value="InterPro"/>
</dbReference>
<evidence type="ECO:0000256" key="1">
    <source>
        <dbReference type="ARBA" id="ARBA00005384"/>
    </source>
</evidence>
<organism evidence="8 9">
    <name type="scientific">Streptococcus equinus</name>
    <name type="common">Streptococcus bovis</name>
    <dbReference type="NCBI Taxonomy" id="1335"/>
    <lineage>
        <taxon>Bacteria</taxon>
        <taxon>Bacillati</taxon>
        <taxon>Bacillota</taxon>
        <taxon>Bacilli</taxon>
        <taxon>Lactobacillales</taxon>
        <taxon>Streptococcaceae</taxon>
        <taxon>Streptococcus</taxon>
    </lineage>
</organism>
<dbReference type="InterPro" id="IPR051446">
    <property type="entry name" value="HTH_trans_reg/aminotransferase"/>
</dbReference>
<dbReference type="CDD" id="cd07377">
    <property type="entry name" value="WHTH_GntR"/>
    <property type="match status" value="1"/>
</dbReference>
<dbReference type="InterPro" id="IPR000524">
    <property type="entry name" value="Tscrpt_reg_HTH_GntR"/>
</dbReference>
<dbReference type="GO" id="GO:0030170">
    <property type="term" value="F:pyridoxal phosphate binding"/>
    <property type="evidence" value="ECO:0007669"/>
    <property type="project" value="InterPro"/>
</dbReference>
<keyword evidence="2 8" id="KW-0032">Aminotransferase</keyword>
<dbReference type="SUPFAM" id="SSF46785">
    <property type="entry name" value="Winged helix' DNA-binding domain"/>
    <property type="match status" value="1"/>
</dbReference>
<dbReference type="InterPro" id="IPR036388">
    <property type="entry name" value="WH-like_DNA-bd_sf"/>
</dbReference>
<feature type="domain" description="HTH gntR-type" evidence="7">
    <location>
        <begin position="12"/>
        <end position="80"/>
    </location>
</feature>
<evidence type="ECO:0000259" key="7">
    <source>
        <dbReference type="PROSITE" id="PS50949"/>
    </source>
</evidence>
<dbReference type="InterPro" id="IPR015424">
    <property type="entry name" value="PyrdxlP-dep_Trfase"/>
</dbReference>
<reference evidence="8 9" key="1">
    <citation type="submission" date="2016-10" db="EMBL/GenBank/DDBJ databases">
        <authorList>
            <person name="de Groot N.N."/>
        </authorList>
    </citation>
    <scope>NUCLEOTIDE SEQUENCE [LARGE SCALE GENOMIC DNA]</scope>
    <source>
        <strain evidence="8 9">Sb04</strain>
    </source>
</reference>
<dbReference type="OrthoDB" id="9808770at2"/>
<keyword evidence="4" id="KW-0805">Transcription regulation</keyword>
<keyword evidence="8" id="KW-0808">Transferase</keyword>
<keyword evidence="5" id="KW-0238">DNA-binding</keyword>
<protein>
    <submittedName>
        <fullName evidence="8">GntR family transcriptional regulator / MocR family aminotransferase</fullName>
    </submittedName>
</protein>
<dbReference type="EMBL" id="FNJK01000001">
    <property type="protein sequence ID" value="SDO58211.1"/>
    <property type="molecule type" value="Genomic_DNA"/>
</dbReference>
<dbReference type="GO" id="GO:0003677">
    <property type="term" value="F:DNA binding"/>
    <property type="evidence" value="ECO:0007669"/>
    <property type="project" value="UniProtKB-KW"/>
</dbReference>
<gene>
    <name evidence="8" type="ORF">SAMN05216347_101472</name>
</gene>
<keyword evidence="6" id="KW-0804">Transcription</keyword>
<name>A0A1H0KR18_STREI</name>
<evidence type="ECO:0000256" key="6">
    <source>
        <dbReference type="ARBA" id="ARBA00023163"/>
    </source>
</evidence>
<dbReference type="CDD" id="cd00609">
    <property type="entry name" value="AAT_like"/>
    <property type="match status" value="1"/>
</dbReference>
<dbReference type="Pfam" id="PF00155">
    <property type="entry name" value="Aminotran_1_2"/>
    <property type="match status" value="1"/>
</dbReference>
<comment type="similarity">
    <text evidence="1">In the C-terminal section; belongs to the class-I pyridoxal-phosphate-dependent aminotransferase family.</text>
</comment>
<evidence type="ECO:0000256" key="5">
    <source>
        <dbReference type="ARBA" id="ARBA00023125"/>
    </source>
</evidence>
<dbReference type="AlphaFoldDB" id="A0A1H0KR18"/>
<dbReference type="InterPro" id="IPR036390">
    <property type="entry name" value="WH_DNA-bd_sf"/>
</dbReference>
<dbReference type="InterPro" id="IPR004839">
    <property type="entry name" value="Aminotransferase_I/II_large"/>
</dbReference>
<sequence length="466" mass="53854">MLTYSLDNHASIPLYEQLYRAIKNDITTGILEAGEKLPSKRNLAKHLGVSIVTVETSYQQLKAEGYIYSQAKKGFFVSKINPHHPPVEKTIRLLSNPESMPDEVKPSLRLSNNQTNSETFPFATWSKIVRQVLNNCQNELVHPSPSKGVLMLRQAIAKHLNDYRGMAVDPRQIIIGAGTEYLYTILIQLIGLDKTVALEEPSYSKIQKIYQQFKVKQTFIDMEEDGISMSQLKEKNADIVHLSPSHQFPTGAILSISKRYELLSWANQGDRYIIEDDYDSEFRFHGLPIPSLQEIDSLGKVIYINTFSKSLASTLRISYMILPPQLLERFEKQLSFYNNTVSNLQQYTLAYFMQDDYFEKHLNRMRLYYQKKRDYLIQNLLASPLKNHISIHEEESGLHFIMTIKSRLSEEEICQQALKNDLQITPISHYYHGENKQFDKCFIVNYANISNQDLEKIINILSQIIL</sequence>
<dbReference type="RefSeq" id="WP_074481717.1">
    <property type="nucleotide sequence ID" value="NZ_FNJK01000001.1"/>
</dbReference>
<keyword evidence="3" id="KW-0663">Pyridoxal phosphate</keyword>
<dbReference type="Gene3D" id="3.40.640.10">
    <property type="entry name" value="Type I PLP-dependent aspartate aminotransferase-like (Major domain)"/>
    <property type="match status" value="1"/>
</dbReference>
<evidence type="ECO:0000256" key="2">
    <source>
        <dbReference type="ARBA" id="ARBA00022576"/>
    </source>
</evidence>
<dbReference type="SUPFAM" id="SSF53383">
    <property type="entry name" value="PLP-dependent transferases"/>
    <property type="match status" value="1"/>
</dbReference>
<dbReference type="GO" id="GO:0008483">
    <property type="term" value="F:transaminase activity"/>
    <property type="evidence" value="ECO:0007669"/>
    <property type="project" value="UniProtKB-KW"/>
</dbReference>
<dbReference type="PANTHER" id="PTHR46577:SF1">
    <property type="entry name" value="HTH-TYPE TRANSCRIPTIONAL REGULATORY PROTEIN GABR"/>
    <property type="match status" value="1"/>
</dbReference>
<evidence type="ECO:0000313" key="8">
    <source>
        <dbReference type="EMBL" id="SDO58211.1"/>
    </source>
</evidence>
<evidence type="ECO:0000256" key="4">
    <source>
        <dbReference type="ARBA" id="ARBA00023015"/>
    </source>
</evidence>
<dbReference type="Pfam" id="PF00392">
    <property type="entry name" value="GntR"/>
    <property type="match status" value="1"/>
</dbReference>
<dbReference type="PANTHER" id="PTHR46577">
    <property type="entry name" value="HTH-TYPE TRANSCRIPTIONAL REGULATORY PROTEIN GABR"/>
    <property type="match status" value="1"/>
</dbReference>